<proteinExistence type="predicted"/>
<dbReference type="PROSITE" id="PS00973">
    <property type="entry name" value="USP_2"/>
    <property type="match status" value="1"/>
</dbReference>
<dbReference type="PROSITE" id="PS50235">
    <property type="entry name" value="USP_3"/>
    <property type="match status" value="1"/>
</dbReference>
<sequence length="830" mass="90707">MNSGLQCLSNIPKFRRAMLESHLSTISPPFATPLVFQFVQLLRDLWRSDDNSQSLTQRSCRYAGSSSVNPVGFKEAIGAKCGRFAGYEQQDAIELVEVLLDRMHHELNPLAGKKFRERRDDDSKIPVQQLSKLYWNDHLRNNDSAITRLFYRQERTRFECLECGHKATVFDAQSSLPVPVGEELYLSLDVLVMLNPLDAFTSSLVTSQQAADDTNNANAYNEEKQRQQQQYAQSPVQTRSSAMTAEVSSEDIDRVQIRIRVPMDSSNSVIAAEVRRVLIEGNFISNQDEDKKSVILMHQVSPVAGYALLGNYHVPLKRIDEKRFLAVITPSIALLDPPPPPPPAESSGDTTTAATAPQQPLKKEEVGPQLQSPGVRVKFIFKVQATPSSYTTTRSSSGVTVSAAAIEDDNSITTAATLPFAQFSVFPRSTVTNRMIWAACRRAVARYTCVNTTRTTSDDEGGSSSPTHNTNGNEEGTASTAGSSSGLATSNLFTVGLQLGAYAGAPETAVPVNDEGLALPQYFNDNMIARVVITLTRPQVAGPPFLELRSLPVPLEHDTMLSVISNDESDSQRQKDGGLTLEKALSNMIETHVLKDDDAWYCPVCKTHRESTTEAAQFLLPEVLTIHLKRFKTTNYGAMNKINTVVQFPLELDMSPFIAEDSPRHAITSSIESSNSAENSPAKSISNTNSQTNRNRTAAAAAAGGLTSVPSSAFSSAREPMKYELTGVVYHSGSLTFGHYTAQAFCEGADSWVYYNDSSAYATTERPSPENAYILFYQRVDADAPPRPPAYFGSAATKPTAEKEVVEATPSYATAPPATTVVDDLYDLPS</sequence>
<feature type="compositionally biased region" description="Polar residues" evidence="1">
    <location>
        <begin position="238"/>
        <end position="247"/>
    </location>
</feature>
<dbReference type="GO" id="GO:0004843">
    <property type="term" value="F:cysteine-type deubiquitinase activity"/>
    <property type="evidence" value="ECO:0007669"/>
    <property type="project" value="InterPro"/>
</dbReference>
<dbReference type="SUPFAM" id="SSF54001">
    <property type="entry name" value="Cysteine proteinases"/>
    <property type="match status" value="1"/>
</dbReference>
<gene>
    <name evidence="3" type="ORF">BSAL_67045</name>
</gene>
<dbReference type="InterPro" id="IPR038765">
    <property type="entry name" value="Papain-like_cys_pep_sf"/>
</dbReference>
<organism evidence="3 4">
    <name type="scientific">Bodo saltans</name>
    <name type="common">Flagellated protozoan</name>
    <dbReference type="NCBI Taxonomy" id="75058"/>
    <lineage>
        <taxon>Eukaryota</taxon>
        <taxon>Discoba</taxon>
        <taxon>Euglenozoa</taxon>
        <taxon>Kinetoplastea</taxon>
        <taxon>Metakinetoplastina</taxon>
        <taxon>Eubodonida</taxon>
        <taxon>Bodonidae</taxon>
        <taxon>Bodo</taxon>
    </lineage>
</organism>
<dbReference type="PANTHER" id="PTHR21646:SF23">
    <property type="entry name" value="UBIQUITIN CARBOXYL-TERMINAL HYDROLASE USP2"/>
    <property type="match status" value="1"/>
</dbReference>
<feature type="region of interest" description="Disordered" evidence="1">
    <location>
        <begin position="221"/>
        <end position="247"/>
    </location>
</feature>
<feature type="region of interest" description="Disordered" evidence="1">
    <location>
        <begin position="453"/>
        <end position="484"/>
    </location>
</feature>
<dbReference type="InterPro" id="IPR028889">
    <property type="entry name" value="USP"/>
</dbReference>
<dbReference type="OMA" id="HIDIHKF"/>
<name>A0A0S4IUC4_BODSA</name>
<dbReference type="InterPro" id="IPR050185">
    <property type="entry name" value="Ub_carboxyl-term_hydrolase"/>
</dbReference>
<keyword evidence="4" id="KW-1185">Reference proteome</keyword>
<dbReference type="EMBL" id="CYKH01000443">
    <property type="protein sequence ID" value="CUF90790.1"/>
    <property type="molecule type" value="Genomic_DNA"/>
</dbReference>
<dbReference type="AlphaFoldDB" id="A0A0S4IUC4"/>
<feature type="compositionally biased region" description="Polar residues" evidence="1">
    <location>
        <begin position="462"/>
        <end position="474"/>
    </location>
</feature>
<dbReference type="PANTHER" id="PTHR21646">
    <property type="entry name" value="UBIQUITIN CARBOXYL-TERMINAL HYDROLASE"/>
    <property type="match status" value="1"/>
</dbReference>
<feature type="compositionally biased region" description="Low complexity" evidence="1">
    <location>
        <begin position="227"/>
        <end position="237"/>
    </location>
</feature>
<dbReference type="CDD" id="cd02257">
    <property type="entry name" value="Peptidase_C19"/>
    <property type="match status" value="2"/>
</dbReference>
<protein>
    <submittedName>
        <fullName evidence="3">Ubiquitin carboxy-terminal hydrolase, putative</fullName>
    </submittedName>
</protein>
<dbReference type="Gene3D" id="3.90.70.10">
    <property type="entry name" value="Cysteine proteinases"/>
    <property type="match status" value="2"/>
</dbReference>
<dbReference type="Proteomes" id="UP000051952">
    <property type="component" value="Unassembled WGS sequence"/>
</dbReference>
<evidence type="ECO:0000256" key="1">
    <source>
        <dbReference type="SAM" id="MobiDB-lite"/>
    </source>
</evidence>
<evidence type="ECO:0000259" key="2">
    <source>
        <dbReference type="PROSITE" id="PS50235"/>
    </source>
</evidence>
<dbReference type="OrthoDB" id="265776at2759"/>
<feature type="region of interest" description="Disordered" evidence="1">
    <location>
        <begin position="335"/>
        <end position="368"/>
    </location>
</feature>
<reference evidence="4" key="1">
    <citation type="submission" date="2015-09" db="EMBL/GenBank/DDBJ databases">
        <authorList>
            <consortium name="Pathogen Informatics"/>
        </authorList>
    </citation>
    <scope>NUCLEOTIDE SEQUENCE [LARGE SCALE GENOMIC DNA]</scope>
    <source>
        <strain evidence="4">Lake Konstanz</strain>
    </source>
</reference>
<evidence type="ECO:0000313" key="3">
    <source>
        <dbReference type="EMBL" id="CUF90790.1"/>
    </source>
</evidence>
<dbReference type="InterPro" id="IPR001394">
    <property type="entry name" value="Peptidase_C19_UCH"/>
</dbReference>
<feature type="region of interest" description="Disordered" evidence="1">
    <location>
        <begin position="668"/>
        <end position="703"/>
    </location>
</feature>
<keyword evidence="3" id="KW-0378">Hydrolase</keyword>
<dbReference type="Pfam" id="PF00443">
    <property type="entry name" value="UCH"/>
    <property type="match status" value="1"/>
</dbReference>
<evidence type="ECO:0000313" key="4">
    <source>
        <dbReference type="Proteomes" id="UP000051952"/>
    </source>
</evidence>
<dbReference type="GO" id="GO:0016579">
    <property type="term" value="P:protein deubiquitination"/>
    <property type="evidence" value="ECO:0007669"/>
    <property type="project" value="InterPro"/>
</dbReference>
<feature type="domain" description="USP" evidence="2">
    <location>
        <begin position="1"/>
        <end position="780"/>
    </location>
</feature>
<dbReference type="VEuPathDB" id="TriTrypDB:BSAL_67045"/>
<dbReference type="InterPro" id="IPR018200">
    <property type="entry name" value="USP_CS"/>
</dbReference>
<accession>A0A0S4IUC4</accession>